<proteinExistence type="predicted"/>
<feature type="transmembrane region" description="Helical" evidence="2">
    <location>
        <begin position="75"/>
        <end position="92"/>
    </location>
</feature>
<accession>A0A0G1M6W9</accession>
<organism evidence="3 4">
    <name type="scientific">Candidatus Curtissbacteria bacterium GW2011_GWC1_44_33</name>
    <dbReference type="NCBI Taxonomy" id="1618413"/>
    <lineage>
        <taxon>Bacteria</taxon>
        <taxon>Candidatus Curtissiibacteriota</taxon>
    </lineage>
</organism>
<keyword evidence="2" id="KW-0472">Membrane</keyword>
<sequence length="1137" mass="123901">MVSVPICRSGLSGYPRLNLPVSTGQSEFCLLSHLHPNHGARIPNFYRSGGCNRFENLGKFFLSSACAKLILMKKTALVFFAYLLSLIAYLFLGSQSPIQAACFPVDPQTGQCSTGLAACSNDTTCCTDPIECSTRTASCSTDKPGERIPSCDVCGDILFCSGNNYRACTTDEPPFPAPAPGTRNGSGVINNPPSSVRFNNVSYPVPSNGLYFCDSNVYGCGNSLCRSGSAPSPSSTPIPAKDPRNEFPKLNYPCNQTRNPEFHPTRPYPGNPCDPLIPKSWPEKDYISFACGKSLTPKDKVKLPGYLNLGAITETLPDKPSTNDVNKYFRCKDDPSKICTVRKQDYKVNLNLNQASLPILGNSELQGLTDAQKVNQYLLWYLAGTSQATEQKPLDTRNPEDAKRLVDFSGPIKKLLPFYVNHAIKRDEIILGKDSLQKDVIENQIHNYIVGCQKDVDFSYVWTAVKDWFNTVISAIRAGPGTVINLLKLAGKVASFIVSAPTTAANLKTTLESINVSTFGEIKTIMEDSGFNDIAEAVAELGAYGRDYLKNLAQLINDLSLGVQEKCTTSRDEKRLLDFKGTNPAGYLAGYPNRYPPDPKNYDDFDKYWNDYLNWTGRAEFLFFSFDSPFLPNIWAELFKNVPLSTLEDSVGEVTVSVIDDPKHQPEGIITQNPDLKMTLKIDGGTDARLFFPHVRALDALSSIVQSLYAPKSATQKPNYSGEITEHQEAGDGPAGDPSKTIEVVSGDNNSSVKPGADAPFALFESHDSLCDLKDVRWNPGDTLYGDAINANLSYYQIFEYSPQDTGGSCLPDSASCSPAGSNCCSGSCNEQGAGTSFAGYYCAQTQPVELTTKGRVAVFTKTPLIDKIYEKLVTGEGSLLKRFLFRLAPYSIEIRDIPAVTSAGYSSNAQETIAGDESGGGEIYFPRVGTIFDTILGGASSNYNLQKLLRPKGFGESTGGNGQCSSLEYDIDYRNPNAPIKSAQEIADALKSVNPGGFGSSTIQKASENIKARYDQLVQASKSAGFNPAFVMATWIEESAASALTAYDFGCGAAAKDDFEGQLSCFLGLYDYWSTGSKDNSLFTCRAGGDHPNFEDFMLFFAEGICDTVQKQNRQFCANHANFPTRFKSFYEIVAK</sequence>
<comment type="caution">
    <text evidence="3">The sequence shown here is derived from an EMBL/GenBank/DDBJ whole genome shotgun (WGS) entry which is preliminary data.</text>
</comment>
<feature type="compositionally biased region" description="Low complexity" evidence="1">
    <location>
        <begin position="228"/>
        <end position="239"/>
    </location>
</feature>
<keyword evidence="2" id="KW-0812">Transmembrane</keyword>
<evidence type="ECO:0000313" key="4">
    <source>
        <dbReference type="Proteomes" id="UP000033901"/>
    </source>
</evidence>
<feature type="region of interest" description="Disordered" evidence="1">
    <location>
        <begin position="228"/>
        <end position="249"/>
    </location>
</feature>
<protein>
    <submittedName>
        <fullName evidence="3">Uncharacterized protein</fullName>
    </submittedName>
</protein>
<dbReference type="EMBL" id="LCIZ01000005">
    <property type="protein sequence ID" value="KKT67644.1"/>
    <property type="molecule type" value="Genomic_DNA"/>
</dbReference>
<evidence type="ECO:0000313" key="3">
    <source>
        <dbReference type="EMBL" id="KKT67644.1"/>
    </source>
</evidence>
<keyword evidence="2" id="KW-1133">Transmembrane helix</keyword>
<dbReference type="AlphaFoldDB" id="A0A0G1M6W9"/>
<evidence type="ECO:0000256" key="1">
    <source>
        <dbReference type="SAM" id="MobiDB-lite"/>
    </source>
</evidence>
<dbReference type="Proteomes" id="UP000033901">
    <property type="component" value="Unassembled WGS sequence"/>
</dbReference>
<reference evidence="3 4" key="1">
    <citation type="journal article" date="2015" name="Nature">
        <title>rRNA introns, odd ribosomes, and small enigmatic genomes across a large radiation of phyla.</title>
        <authorList>
            <person name="Brown C.T."/>
            <person name="Hug L.A."/>
            <person name="Thomas B.C."/>
            <person name="Sharon I."/>
            <person name="Castelle C.J."/>
            <person name="Singh A."/>
            <person name="Wilkins M.J."/>
            <person name="Williams K.H."/>
            <person name="Banfield J.F."/>
        </authorList>
    </citation>
    <scope>NUCLEOTIDE SEQUENCE [LARGE SCALE GENOMIC DNA]</scope>
</reference>
<feature type="region of interest" description="Disordered" evidence="1">
    <location>
        <begin position="714"/>
        <end position="753"/>
    </location>
</feature>
<evidence type="ECO:0000256" key="2">
    <source>
        <dbReference type="SAM" id="Phobius"/>
    </source>
</evidence>
<gene>
    <name evidence="3" type="ORF">UW61_C0005G0005</name>
</gene>
<name>A0A0G1M6W9_9BACT</name>